<name>A0A261TAI6_9BORD</name>
<organism evidence="1 2">
    <name type="scientific">Bordetella genomosp. 5</name>
    <dbReference type="NCBI Taxonomy" id="1395608"/>
    <lineage>
        <taxon>Bacteria</taxon>
        <taxon>Pseudomonadati</taxon>
        <taxon>Pseudomonadota</taxon>
        <taxon>Betaproteobacteria</taxon>
        <taxon>Burkholderiales</taxon>
        <taxon>Alcaligenaceae</taxon>
        <taxon>Bordetella</taxon>
    </lineage>
</organism>
<dbReference type="AlphaFoldDB" id="A0A261TAI6"/>
<accession>A0A261TAI6</accession>
<dbReference type="Proteomes" id="UP000216913">
    <property type="component" value="Unassembled WGS sequence"/>
</dbReference>
<sequence>MDPMLVAAARALAAGAPLDALNQLAVRDDAAALALRGSALAQLGDLDPARRLLLRAARAFGRHDPMARARCEVALADVALAARDLQADADTLEAACVLLAGHGDPLNATHGRLLAARRLTLLGQPAAAAERLRPLEGMRMPPAWQAMQALVRAELALRCGCVAQALHALAMAQAAADSAAIPALSREVASARAQLALPAATLRRAGTATPITAAQIEALRAEPVWLVDLCRGSIQARGSQIALASRPVLLALAVELAQAWPRAAARGRLIERLFRIARPDETLRARLRVEVGRLRALMPQGVAIAAQGDGYALRLAEGEHAAVLAWPDDEPHGVLLALLADGQLWPSSALALSSGLSQRSVQRGLDALAARERVQPYGRGRQRRWRIAPLPGFAPGLLLPPLAPPP</sequence>
<evidence type="ECO:0000313" key="2">
    <source>
        <dbReference type="Proteomes" id="UP000216913"/>
    </source>
</evidence>
<comment type="caution">
    <text evidence="1">The sequence shown here is derived from an EMBL/GenBank/DDBJ whole genome shotgun (WGS) entry which is preliminary data.</text>
</comment>
<dbReference type="OrthoDB" id="9812210at2"/>
<evidence type="ECO:0000313" key="1">
    <source>
        <dbReference type="EMBL" id="OZI46644.1"/>
    </source>
</evidence>
<reference evidence="1 2" key="1">
    <citation type="submission" date="2017-05" db="EMBL/GenBank/DDBJ databases">
        <title>Complete and WGS of Bordetella genogroups.</title>
        <authorList>
            <person name="Spilker T."/>
            <person name="LiPuma J."/>
        </authorList>
    </citation>
    <scope>NUCLEOTIDE SEQUENCE [LARGE SCALE GENOMIC DNA]</scope>
    <source>
        <strain evidence="1 2">AU10456</strain>
    </source>
</reference>
<protein>
    <recommendedName>
        <fullName evidence="3">Helix-turn-helix domain-containing protein</fullName>
    </recommendedName>
</protein>
<keyword evidence="2" id="KW-1185">Reference proteome</keyword>
<evidence type="ECO:0008006" key="3">
    <source>
        <dbReference type="Google" id="ProtNLM"/>
    </source>
</evidence>
<dbReference type="EMBL" id="NEVP01000011">
    <property type="protein sequence ID" value="OZI46644.1"/>
    <property type="molecule type" value="Genomic_DNA"/>
</dbReference>
<proteinExistence type="predicted"/>
<gene>
    <name evidence="1" type="ORF">CAL25_18275</name>
</gene>
<dbReference type="RefSeq" id="WP_094802458.1">
    <property type="nucleotide sequence ID" value="NZ_NEVP01000011.1"/>
</dbReference>